<reference evidence="1 2" key="1">
    <citation type="journal article" date="2019" name="ISME J.">
        <title>Insights into ecological role of a new deltaproteobacterial order Candidatus Acidulodesulfobacterales by metagenomics and metatranscriptomics.</title>
        <authorList>
            <person name="Tan S."/>
            <person name="Liu J."/>
            <person name="Fang Y."/>
            <person name="Hedlund B.P."/>
            <person name="Lian Z.H."/>
            <person name="Huang L.Y."/>
            <person name="Li J.T."/>
            <person name="Huang L.N."/>
            <person name="Li W.J."/>
            <person name="Jiang H.C."/>
            <person name="Dong H.L."/>
            <person name="Shu W.S."/>
        </authorList>
    </citation>
    <scope>NUCLEOTIDE SEQUENCE [LARGE SCALE GENOMIC DNA]</scope>
    <source>
        <strain evidence="1">AP1</strain>
    </source>
</reference>
<evidence type="ECO:0000313" key="2">
    <source>
        <dbReference type="Proteomes" id="UP000319296"/>
    </source>
</evidence>
<sequence>MKKIKFIDDNETGFNINNIKNNIFITSFGYSHVFNYPYILVKEIEKLSKKIDKDKIDVYFDLSSVLGKDASNKYFLITYDKNKKDFDYSSKKTVLELFKCDDDDESNNVDEESYLDKANYRMAIRKKRNSKISLNTNRVTNRILSHRKTQA</sequence>
<evidence type="ECO:0000313" key="1">
    <source>
        <dbReference type="EMBL" id="RZD17507.1"/>
    </source>
</evidence>
<proteinExistence type="predicted"/>
<name>A0A519BJR7_9DELT</name>
<accession>A0A519BJR7</accession>
<comment type="caution">
    <text evidence="1">The sequence shown here is derived from an EMBL/GenBank/DDBJ whole genome shotgun (WGS) entry which is preliminary data.</text>
</comment>
<protein>
    <submittedName>
        <fullName evidence="1">Uncharacterized protein</fullName>
    </submittedName>
</protein>
<dbReference type="AlphaFoldDB" id="A0A519BJR7"/>
<organism evidence="1 2">
    <name type="scientific">Candidatus Acididesulfobacter diazotrophicus</name>
    <dbReference type="NCBI Taxonomy" id="2597226"/>
    <lineage>
        <taxon>Bacteria</taxon>
        <taxon>Deltaproteobacteria</taxon>
        <taxon>Candidatus Acidulodesulfobacterales</taxon>
        <taxon>Candidatus Acididesulfobacter</taxon>
    </lineage>
</organism>
<dbReference type="Proteomes" id="UP000319296">
    <property type="component" value="Unassembled WGS sequence"/>
</dbReference>
<gene>
    <name evidence="1" type="ORF">EVG15_10810</name>
</gene>
<dbReference type="EMBL" id="SGBB01000038">
    <property type="protein sequence ID" value="RZD17507.1"/>
    <property type="molecule type" value="Genomic_DNA"/>
</dbReference>